<protein>
    <submittedName>
        <fullName evidence="2">Glycosyl transferases group 1</fullName>
    </submittedName>
</protein>
<dbReference type="Proteomes" id="UP000182427">
    <property type="component" value="Chromosome I"/>
</dbReference>
<dbReference type="AlphaFoldDB" id="A0A1G7HRI4"/>
<keyword evidence="2" id="KW-0808">Transferase</keyword>
<organism evidence="2 3">
    <name type="scientific">Terriglobus roseus</name>
    <dbReference type="NCBI Taxonomy" id="392734"/>
    <lineage>
        <taxon>Bacteria</taxon>
        <taxon>Pseudomonadati</taxon>
        <taxon>Acidobacteriota</taxon>
        <taxon>Terriglobia</taxon>
        <taxon>Terriglobales</taxon>
        <taxon>Acidobacteriaceae</taxon>
        <taxon>Terriglobus</taxon>
    </lineage>
</organism>
<dbReference type="EMBL" id="LT629690">
    <property type="protein sequence ID" value="SDF03045.1"/>
    <property type="molecule type" value="Genomic_DNA"/>
</dbReference>
<accession>A0A1G7HRI4</accession>
<proteinExistence type="predicted"/>
<dbReference type="GO" id="GO:0016740">
    <property type="term" value="F:transferase activity"/>
    <property type="evidence" value="ECO:0007669"/>
    <property type="project" value="UniProtKB-KW"/>
</dbReference>
<gene>
    <name evidence="2" type="ORF">SAMN05444167_1185</name>
</gene>
<sequence length="350" mass="40498">MRILYAGQITSFDSAWYRILALRREGHEVFELNTLDYRQQNPLLQKIEFRLVWGPEVERLNRDILSMAETLKPDVVWADKVLFMKPSTLEHLRKKGIVTVSYMIDNFFGPRRDPGWRLYAKTIPYYDLHCTQRDVNVTDYKNAGARDVIKIQTAYEPTIHFAPPEGWSDRERDRDVSFVGTPYDQRPEFLTRLANEGGFDVAVNGGLVWKPALERVGGVALYRGNGELRNDDYREAIWRSRINLSFLTHSNQDEFVHKSFEITACGGFLLAERSAGHAARFVEDEEAVFFTGLEECIEKARKYLHDEPARTRIAHAGWQRALKSGYDNDTQVRHIVERLEPLVREMQGAA</sequence>
<reference evidence="2 3" key="1">
    <citation type="submission" date="2016-10" db="EMBL/GenBank/DDBJ databases">
        <authorList>
            <person name="de Groot N.N."/>
        </authorList>
    </citation>
    <scope>NUCLEOTIDE SEQUENCE [LARGE SCALE GENOMIC DNA]</scope>
    <source>
        <strain evidence="2 3">GAS232</strain>
    </source>
</reference>
<feature type="domain" description="Spore protein YkvP/CgeB glycosyl transferase-like" evidence="1">
    <location>
        <begin position="187"/>
        <end position="335"/>
    </location>
</feature>
<keyword evidence="3" id="KW-1185">Reference proteome</keyword>
<dbReference type="OrthoDB" id="110463at2"/>
<dbReference type="Pfam" id="PF13524">
    <property type="entry name" value="Glyco_trans_1_2"/>
    <property type="match status" value="1"/>
</dbReference>
<name>A0A1G7HRI4_9BACT</name>
<evidence type="ECO:0000259" key="1">
    <source>
        <dbReference type="Pfam" id="PF13524"/>
    </source>
</evidence>
<dbReference type="RefSeq" id="WP_083344326.1">
    <property type="nucleotide sequence ID" value="NZ_LT629690.1"/>
</dbReference>
<evidence type="ECO:0000313" key="2">
    <source>
        <dbReference type="EMBL" id="SDF03045.1"/>
    </source>
</evidence>
<dbReference type="InterPro" id="IPR055259">
    <property type="entry name" value="YkvP/CgeB_Glyco_trans-like"/>
</dbReference>
<evidence type="ECO:0000313" key="3">
    <source>
        <dbReference type="Proteomes" id="UP000182427"/>
    </source>
</evidence>